<dbReference type="Proteomes" id="UP000005801">
    <property type="component" value="Unassembled WGS sequence"/>
</dbReference>
<keyword evidence="2" id="KW-0659">Purine metabolism</keyword>
<dbReference type="Gene3D" id="2.60.120.260">
    <property type="entry name" value="Galactose-binding domain-like"/>
    <property type="match status" value="2"/>
</dbReference>
<dbReference type="EC" id="3.5.3.4" evidence="2"/>
<dbReference type="PIRSF" id="PIRSF016516">
    <property type="entry name" value="Allantoicase"/>
    <property type="match status" value="1"/>
</dbReference>
<protein>
    <recommendedName>
        <fullName evidence="2">Probable allantoicase</fullName>
        <ecNumber evidence="2">3.5.3.4</ecNumber>
    </recommendedName>
    <alternativeName>
        <fullName evidence="2">Allantoate amidinohydrolase</fullName>
    </alternativeName>
</protein>
<dbReference type="EMBL" id="ABCS01000036">
    <property type="protein sequence ID" value="EDM78054.1"/>
    <property type="molecule type" value="Genomic_DNA"/>
</dbReference>
<dbReference type="STRING" id="391625.PPSIR1_23594"/>
<evidence type="ECO:0000256" key="2">
    <source>
        <dbReference type="HAMAP-Rule" id="MF_00813"/>
    </source>
</evidence>
<dbReference type="NCBIfam" id="TIGR02961">
    <property type="entry name" value="allantoicase"/>
    <property type="match status" value="1"/>
</dbReference>
<comment type="similarity">
    <text evidence="1 2">Belongs to the allantoicase family.</text>
</comment>
<dbReference type="InterPro" id="IPR008979">
    <property type="entry name" value="Galactose-bd-like_sf"/>
</dbReference>
<dbReference type="AlphaFoldDB" id="A6G7W1"/>
<dbReference type="OrthoDB" id="2078334at2"/>
<evidence type="ECO:0000313" key="4">
    <source>
        <dbReference type="EMBL" id="EDM78054.1"/>
    </source>
</evidence>
<name>A6G7W1_9BACT</name>
<dbReference type="PANTHER" id="PTHR12045:SF3">
    <property type="entry name" value="INACTIVE ALLANTOICASE-RELATED"/>
    <property type="match status" value="1"/>
</dbReference>
<dbReference type="HAMAP" id="MF_00813">
    <property type="entry name" value="Allantoicase"/>
    <property type="match status" value="1"/>
</dbReference>
<dbReference type="GO" id="GO:0004037">
    <property type="term" value="F:allantoicase activity"/>
    <property type="evidence" value="ECO:0007669"/>
    <property type="project" value="UniProtKB-UniRule"/>
</dbReference>
<gene>
    <name evidence="2" type="primary">alc</name>
    <name evidence="4" type="ORF">PPSIR1_23594</name>
</gene>
<dbReference type="Pfam" id="PF03561">
    <property type="entry name" value="Allantoicase"/>
    <property type="match status" value="2"/>
</dbReference>
<dbReference type="eggNOG" id="COG4266">
    <property type="taxonomic scope" value="Bacteria"/>
</dbReference>
<feature type="domain" description="Allantoicase" evidence="3">
    <location>
        <begin position="194"/>
        <end position="336"/>
    </location>
</feature>
<dbReference type="InterPro" id="IPR015908">
    <property type="entry name" value="Allantoicase_dom"/>
</dbReference>
<organism evidence="4 5">
    <name type="scientific">Plesiocystis pacifica SIR-1</name>
    <dbReference type="NCBI Taxonomy" id="391625"/>
    <lineage>
        <taxon>Bacteria</taxon>
        <taxon>Pseudomonadati</taxon>
        <taxon>Myxococcota</taxon>
        <taxon>Polyangia</taxon>
        <taxon>Nannocystales</taxon>
        <taxon>Nannocystaceae</taxon>
        <taxon>Plesiocystis</taxon>
    </lineage>
</organism>
<dbReference type="GO" id="GO:0000256">
    <property type="term" value="P:allantoin catabolic process"/>
    <property type="evidence" value="ECO:0007669"/>
    <property type="project" value="UniProtKB-UniRule"/>
</dbReference>
<proteinExistence type="inferred from homology"/>
<comment type="caution">
    <text evidence="4">The sequence shown here is derived from an EMBL/GenBank/DDBJ whole genome shotgun (WGS) entry which is preliminary data.</text>
</comment>
<evidence type="ECO:0000256" key="1">
    <source>
        <dbReference type="ARBA" id="ARBA00009242"/>
    </source>
</evidence>
<dbReference type="SUPFAM" id="SSF49785">
    <property type="entry name" value="Galactose-binding domain-like"/>
    <property type="match status" value="2"/>
</dbReference>
<dbReference type="RefSeq" id="WP_006972806.1">
    <property type="nucleotide sequence ID" value="NZ_ABCS01000036.1"/>
</dbReference>
<sequence length="338" mass="36474">MQGDELRPPSVFTGLVDLAAASLGGRALGTSDDFFASVDNLVQPGRGEWREGAYTDRGKWMDGWESRRRRGGGPFDWAVVELGAPGLVRAFDIDTNHFTGNHAAFAAVDLAAIEPGAPGELDLEALSWTEALPPTPLAGGAQNLLLAATPTLATHARLRIYPDGGVARFRVYGDVQPRWPALDQRVDLAALRNGGRALACSDMFFSPMANAIAPGDPADMGGGWETRRRRHGRPHDWLILELGARGTVERVELDTLFFKGNYPDRASVLAVDAPGASTPELMLPDTPWRPLVVDEALGPNARHAFDLSEPTPPFTHVRLDIVPDGGISRLRVLGKRTP</sequence>
<evidence type="ECO:0000313" key="5">
    <source>
        <dbReference type="Proteomes" id="UP000005801"/>
    </source>
</evidence>
<feature type="domain" description="Allantoicase" evidence="3">
    <location>
        <begin position="24"/>
        <end position="175"/>
    </location>
</feature>
<keyword evidence="5" id="KW-1185">Reference proteome</keyword>
<dbReference type="InterPro" id="IPR005164">
    <property type="entry name" value="Allantoicase"/>
</dbReference>
<evidence type="ECO:0000259" key="3">
    <source>
        <dbReference type="Pfam" id="PF03561"/>
    </source>
</evidence>
<dbReference type="PANTHER" id="PTHR12045">
    <property type="entry name" value="ALLANTOICASE"/>
    <property type="match status" value="1"/>
</dbReference>
<dbReference type="GO" id="GO:0006144">
    <property type="term" value="P:purine nucleobase metabolic process"/>
    <property type="evidence" value="ECO:0007669"/>
    <property type="project" value="UniProtKB-KW"/>
</dbReference>
<keyword evidence="2" id="KW-0378">Hydrolase</keyword>
<comment type="catalytic activity">
    <reaction evidence="2">
        <text>allantoate + H2O = (S)-ureidoglycolate + urea</text>
        <dbReference type="Rhea" id="RHEA:11016"/>
        <dbReference type="ChEBI" id="CHEBI:15377"/>
        <dbReference type="ChEBI" id="CHEBI:16199"/>
        <dbReference type="ChEBI" id="CHEBI:17536"/>
        <dbReference type="ChEBI" id="CHEBI:57296"/>
        <dbReference type="EC" id="3.5.3.4"/>
    </reaction>
</comment>
<accession>A6G7W1</accession>
<comment type="pathway">
    <text evidence="2">Nitrogen metabolism; (S)-allantoin degradation; (S)-ureidoglycolate from allantoate (aminidohydrolase route): step 1/1.</text>
</comment>
<reference evidence="4 5" key="1">
    <citation type="submission" date="2007-06" db="EMBL/GenBank/DDBJ databases">
        <authorList>
            <person name="Shimkets L."/>
            <person name="Ferriera S."/>
            <person name="Johnson J."/>
            <person name="Kravitz S."/>
            <person name="Beeson K."/>
            <person name="Sutton G."/>
            <person name="Rogers Y.-H."/>
            <person name="Friedman R."/>
            <person name="Frazier M."/>
            <person name="Venter J.C."/>
        </authorList>
    </citation>
    <scope>NUCLEOTIDE SEQUENCE [LARGE SCALE GENOMIC DNA]</scope>
    <source>
        <strain evidence="4 5">SIR-1</strain>
    </source>
</reference>
<dbReference type="UniPathway" id="UPA00395">
    <property type="reaction ID" value="UER00654"/>
</dbReference>